<feature type="region of interest" description="Disordered" evidence="1">
    <location>
        <begin position="83"/>
        <end position="157"/>
    </location>
</feature>
<dbReference type="VEuPathDB" id="FungiDB:CCM_09210"/>
<reference evidence="3 4" key="1">
    <citation type="journal article" date="2011" name="Genome Biol.">
        <title>Genome sequence of the insect pathogenic fungus Cordyceps militaris, a valued traditional Chinese medicine.</title>
        <authorList>
            <person name="Zheng P."/>
            <person name="Xia Y."/>
            <person name="Xiao G."/>
            <person name="Xiong C."/>
            <person name="Hu X."/>
            <person name="Zhang S."/>
            <person name="Zheng H."/>
            <person name="Huang Y."/>
            <person name="Zhou Y."/>
            <person name="Wang S."/>
            <person name="Zhao G.P."/>
            <person name="Liu X."/>
            <person name="St Leger R.J."/>
            <person name="Wang C."/>
        </authorList>
    </citation>
    <scope>NUCLEOTIDE SEQUENCE [LARGE SCALE GENOMIC DNA]</scope>
    <source>
        <strain evidence="3 4">CM01</strain>
    </source>
</reference>
<dbReference type="Gene3D" id="1.10.472.80">
    <property type="entry name" value="Ypt/Rab-GAP domain of gyp1p, domain 3"/>
    <property type="match status" value="1"/>
</dbReference>
<dbReference type="SMART" id="SM00164">
    <property type="entry name" value="TBC"/>
    <property type="match status" value="1"/>
</dbReference>
<proteinExistence type="predicted"/>
<feature type="compositionally biased region" description="Low complexity" evidence="1">
    <location>
        <begin position="695"/>
        <end position="713"/>
    </location>
</feature>
<dbReference type="EMBL" id="JH126406">
    <property type="protein sequence ID" value="EGX88074.1"/>
    <property type="molecule type" value="Genomic_DNA"/>
</dbReference>
<keyword evidence="4" id="KW-1185">Reference proteome</keyword>
<dbReference type="InParanoid" id="G3JTS0"/>
<evidence type="ECO:0000256" key="1">
    <source>
        <dbReference type="SAM" id="MobiDB-lite"/>
    </source>
</evidence>
<feature type="region of interest" description="Disordered" evidence="1">
    <location>
        <begin position="683"/>
        <end position="719"/>
    </location>
</feature>
<organism evidence="3 4">
    <name type="scientific">Cordyceps militaris (strain CM01)</name>
    <name type="common">Caterpillar fungus</name>
    <dbReference type="NCBI Taxonomy" id="983644"/>
    <lineage>
        <taxon>Eukaryota</taxon>
        <taxon>Fungi</taxon>
        <taxon>Dikarya</taxon>
        <taxon>Ascomycota</taxon>
        <taxon>Pezizomycotina</taxon>
        <taxon>Sordariomycetes</taxon>
        <taxon>Hypocreomycetidae</taxon>
        <taxon>Hypocreales</taxon>
        <taxon>Cordycipitaceae</taxon>
        <taxon>Cordyceps</taxon>
    </lineage>
</organism>
<dbReference type="InterPro" id="IPR000195">
    <property type="entry name" value="Rab-GAP-TBC_dom"/>
</dbReference>
<dbReference type="PANTHER" id="PTHR47219">
    <property type="entry name" value="RAB GTPASE-ACTIVATING PROTEIN 1-LIKE"/>
    <property type="match status" value="1"/>
</dbReference>
<dbReference type="RefSeq" id="XP_006674407.1">
    <property type="nucleotide sequence ID" value="XM_006674344.1"/>
</dbReference>
<feature type="compositionally biased region" description="Low complexity" evidence="1">
    <location>
        <begin position="535"/>
        <end position="549"/>
    </location>
</feature>
<feature type="region of interest" description="Disordered" evidence="1">
    <location>
        <begin position="606"/>
        <end position="664"/>
    </location>
</feature>
<dbReference type="InterPro" id="IPR050302">
    <property type="entry name" value="Rab_GAP_TBC_domain"/>
</dbReference>
<evidence type="ECO:0000313" key="3">
    <source>
        <dbReference type="EMBL" id="EGX88074.1"/>
    </source>
</evidence>
<dbReference type="PANTHER" id="PTHR47219:SF9">
    <property type="entry name" value="GTPASE ACTIVATING PROTEIN AND CENTROSOME-ASSOCIATED, ISOFORM B"/>
    <property type="match status" value="1"/>
</dbReference>
<dbReference type="HOGENOM" id="CLU_003663_1_0_1"/>
<feature type="compositionally biased region" description="Polar residues" evidence="1">
    <location>
        <begin position="101"/>
        <end position="114"/>
    </location>
</feature>
<dbReference type="OrthoDB" id="294251at2759"/>
<feature type="compositionally biased region" description="Low complexity" evidence="1">
    <location>
        <begin position="392"/>
        <end position="409"/>
    </location>
</feature>
<feature type="region of interest" description="Disordered" evidence="1">
    <location>
        <begin position="284"/>
        <end position="371"/>
    </location>
</feature>
<dbReference type="SUPFAM" id="SSF47923">
    <property type="entry name" value="Ypt/Rab-GAP domain of gyp1p"/>
    <property type="match status" value="2"/>
</dbReference>
<feature type="domain" description="Rab-GAP TBC" evidence="2">
    <location>
        <begin position="926"/>
        <end position="1121"/>
    </location>
</feature>
<feature type="region of interest" description="Disordered" evidence="1">
    <location>
        <begin position="192"/>
        <end position="211"/>
    </location>
</feature>
<gene>
    <name evidence="3" type="ORF">CCM_09210</name>
</gene>
<dbReference type="GeneID" id="18171213"/>
<dbReference type="FunFam" id="1.10.472.80:FF:000055">
    <property type="entry name" value="TBC domain-containing protein C1778.09"/>
    <property type="match status" value="1"/>
</dbReference>
<feature type="compositionally biased region" description="Polar residues" evidence="1">
    <location>
        <begin position="307"/>
        <end position="326"/>
    </location>
</feature>
<feature type="region of interest" description="Disordered" evidence="1">
    <location>
        <begin position="506"/>
        <end position="554"/>
    </location>
</feature>
<protein>
    <submittedName>
        <fullName evidence="3">TBC domain protein, putative</fullName>
    </submittedName>
</protein>
<feature type="region of interest" description="Disordered" evidence="1">
    <location>
        <begin position="392"/>
        <end position="475"/>
    </location>
</feature>
<feature type="compositionally biased region" description="Basic residues" evidence="1">
    <location>
        <begin position="430"/>
        <end position="442"/>
    </location>
</feature>
<dbReference type="FunFam" id="1.10.8.270:FF:000023">
    <property type="entry name" value="TBC domain-containing protein C1778.09"/>
    <property type="match status" value="1"/>
</dbReference>
<dbReference type="GO" id="GO:0005096">
    <property type="term" value="F:GTPase activator activity"/>
    <property type="evidence" value="ECO:0007669"/>
    <property type="project" value="TreeGrafter"/>
</dbReference>
<accession>G3JTS0</accession>
<dbReference type="Gene3D" id="1.10.8.270">
    <property type="entry name" value="putative rabgap domain of human tbc1 domain family member 14 like domains"/>
    <property type="match status" value="1"/>
</dbReference>
<dbReference type="eggNOG" id="KOG1102">
    <property type="taxonomic scope" value="Eukaryota"/>
</dbReference>
<dbReference type="Proteomes" id="UP000001610">
    <property type="component" value="Unassembled WGS sequence"/>
</dbReference>
<evidence type="ECO:0000313" key="4">
    <source>
        <dbReference type="Proteomes" id="UP000001610"/>
    </source>
</evidence>
<dbReference type="PROSITE" id="PS50086">
    <property type="entry name" value="TBC_RABGAP"/>
    <property type="match status" value="1"/>
</dbReference>
<sequence>METGKMLWHVCKAPPPQNSQPKQGPQQSLCWQRWWPLFRDPGKDGVSVVICESMCVCHTFVRKLSTLSTDIDAVCATAKKTTRNLGTDSSRQFDTHAHKSVPNQPAENHLNSSLPSPPQISGLCQERHQPASRGRSPVRQDGRRGAAHDRHADAARRLPPQTAATLAIQLHDDVVLGALVRGVRVGCLAGRHRGHVRSRRRPPSSSPSAGPVVVVAPPPRLQLQLLPVVAPPTEQHPALRSPPLLPLDEWKRDSGHGSAVMQDTILEEERLNVVGLRDQDDCFVDRDKKQQQQQQWSKHATWAPAAGNNNNPSTAFSGTRRAQSLNGVRPATARAAIPSPSECSTAGAPAKKSACAPTNNTGSPAAARASTRSPLTVIAPLDLRIASSVAASSSSSSSSPSSKHQPAASVTASDFLSTSSSPPPSPVRSTSRRSKLLSRHGLQRLSFWGGSRDDGATVAHTPLPLPPPHDDDDSATKAFRRWHSVSQLRGGSTTVVGDTSIPGDAAAAAAQAHTGPGSTPATPASAKRQPPVPPARSSSRSATMSSPSPDLDRERAADFSPIGVAIPTDSLLDDDFLASLHFSKRGSLMFDLNSIAAMNRLSLTDDDDRSATPTQHSSVVAAVPRPASSGTSCAVASPASDLPAMTPDMEQESQKVRQLYASGERAASLRESARHSYCDRLEPHPEVLTEDDESVANGNSPAAASSVPNSASSLSQLKHDAAAPVRHELADPAGGLEDWDDLDSAMVDRYGFIGTPRSLSRVGTPSDVRSLNQSPRRRNVLTKRDPMGFASAQGGGGRLPGRKASARSLYTQHSQVSQVSFRSSRSVLRQASNLLPQNRNRRWMDEAGDMLTVSPNLQDSVEEARVEKISEALKRKEIERSEKWRRMARVVHSNGTGDHDEHDHGQGMAFDFDTRNPKLIERTWKGIPDRWRAAAWWSFLATSAREHPAGDATATEADITAAFRRLQDRASADDIQIDLDVPRTVSSHVMFRRRYRGGQRLLFRVLHALSLYFPTTGYVQGMASLAATLLCYFDEEKSFVMLVRMWRLRGLERLYEPGFDGLLAALRELATVWLPREVARKMEDLGIDGTAYGTRWYLTLFNLSIPFAAQLRVWDVFLLLGDAARGGTELPPPPQPKPSVASVVSLPSLKETTQTAPSSGLDVLHATSAALMQALREVLLDADFENAMKALTSWISIKDEDLLMKVAKAEWKTQLKRRS</sequence>
<dbReference type="Pfam" id="PF00566">
    <property type="entry name" value="RabGAP-TBC"/>
    <property type="match status" value="1"/>
</dbReference>
<feature type="compositionally biased region" description="Basic and acidic residues" evidence="1">
    <location>
        <begin position="138"/>
        <end position="156"/>
    </location>
</feature>
<dbReference type="AlphaFoldDB" id="G3JTS0"/>
<name>G3JTS0_CORMM</name>
<dbReference type="STRING" id="983644.G3JTS0"/>
<feature type="compositionally biased region" description="Basic residues" evidence="1">
    <location>
        <begin position="192"/>
        <end position="202"/>
    </location>
</feature>
<dbReference type="OMA" id="YCDRLEP"/>
<evidence type="ECO:0000259" key="2">
    <source>
        <dbReference type="PROSITE" id="PS50086"/>
    </source>
</evidence>
<dbReference type="InterPro" id="IPR035969">
    <property type="entry name" value="Rab-GAP_TBC_sf"/>
</dbReference>
<dbReference type="GO" id="GO:0031267">
    <property type="term" value="F:small GTPase binding"/>
    <property type="evidence" value="ECO:0007669"/>
    <property type="project" value="TreeGrafter"/>
</dbReference>
<dbReference type="KEGG" id="cmt:CCM_09210"/>